<feature type="chain" id="PRO_5035763969" evidence="1">
    <location>
        <begin position="26"/>
        <end position="318"/>
    </location>
</feature>
<accession>A0A8T1VL47</accession>
<name>A0A8T1VL47_9STRA</name>
<gene>
    <name evidence="2" type="ORF">PHYPSEUDO_005396</name>
</gene>
<feature type="signal peptide" evidence="1">
    <location>
        <begin position="1"/>
        <end position="25"/>
    </location>
</feature>
<dbReference type="EMBL" id="JAGDFM010000224">
    <property type="protein sequence ID" value="KAG7381982.1"/>
    <property type="molecule type" value="Genomic_DNA"/>
</dbReference>
<protein>
    <submittedName>
        <fullName evidence="2">Uncharacterized protein</fullName>
    </submittedName>
</protein>
<comment type="caution">
    <text evidence="2">The sequence shown here is derived from an EMBL/GenBank/DDBJ whole genome shotgun (WGS) entry which is preliminary data.</text>
</comment>
<dbReference type="Proteomes" id="UP000694044">
    <property type="component" value="Unassembled WGS sequence"/>
</dbReference>
<evidence type="ECO:0000256" key="1">
    <source>
        <dbReference type="SAM" id="SignalP"/>
    </source>
</evidence>
<evidence type="ECO:0000313" key="2">
    <source>
        <dbReference type="EMBL" id="KAG7381982.1"/>
    </source>
</evidence>
<dbReference type="AlphaFoldDB" id="A0A8T1VL47"/>
<reference evidence="2" key="1">
    <citation type="submission" date="2021-02" db="EMBL/GenBank/DDBJ databases">
        <authorList>
            <person name="Palmer J.M."/>
        </authorList>
    </citation>
    <scope>NUCLEOTIDE SEQUENCE</scope>
    <source>
        <strain evidence="2">SCRP734</strain>
    </source>
</reference>
<dbReference type="OrthoDB" id="107327at2759"/>
<proteinExistence type="predicted"/>
<sequence length="318" mass="33681">MPTVGRDIARKMLAIIALIVATSHADTNLTILSNVGTTVTIQDHQVLAIPSLGSTTTWALADPTFAYNNDQLRSHPGRVTLGCPGGGFTIANSSDDGYVRDLRIHYGQAEELYNFTTASPKSPRANVDIADDGLSGLMNLSALTLIGINFSTPDLTLVLPDTISFIEISGTTVEDLSFTASDISTLAEVVLLQNAFTTLPKFFYEQRYPQEELNITLELLLPISMELPAEYFANLKANLDKFTGWINYVSLQDSCSNGTNNSNPIVVSVCSNGEAIPADSGSFSADGASGSNTSGGRNSGLASVMLGATMTLAVLLTA</sequence>
<keyword evidence="3" id="KW-1185">Reference proteome</keyword>
<evidence type="ECO:0000313" key="3">
    <source>
        <dbReference type="Proteomes" id="UP000694044"/>
    </source>
</evidence>
<organism evidence="2 3">
    <name type="scientific">Phytophthora pseudosyringae</name>
    <dbReference type="NCBI Taxonomy" id="221518"/>
    <lineage>
        <taxon>Eukaryota</taxon>
        <taxon>Sar</taxon>
        <taxon>Stramenopiles</taxon>
        <taxon>Oomycota</taxon>
        <taxon>Peronosporomycetes</taxon>
        <taxon>Peronosporales</taxon>
        <taxon>Peronosporaceae</taxon>
        <taxon>Phytophthora</taxon>
    </lineage>
</organism>
<keyword evidence="1" id="KW-0732">Signal</keyword>